<dbReference type="InterPro" id="IPR013784">
    <property type="entry name" value="Carb-bd-like_fold"/>
</dbReference>
<feature type="signal peptide" evidence="1">
    <location>
        <begin position="1"/>
        <end position="24"/>
    </location>
</feature>
<keyword evidence="3" id="KW-0121">Carboxypeptidase</keyword>
<dbReference type="GO" id="GO:0030246">
    <property type="term" value="F:carbohydrate binding"/>
    <property type="evidence" value="ECO:0007669"/>
    <property type="project" value="InterPro"/>
</dbReference>
<keyword evidence="3" id="KW-0378">Hydrolase</keyword>
<keyword evidence="3" id="KW-0645">Protease</keyword>
<sequence length="1106" mass="119120">MKVHLRYWMLAASLALASAPLGRAQSGSSVEGTVTDSTGAVIPNANITLTNTSNGTIFKASTDSQGAYSFPALSPGLYSLEVTKDSFGSYKVASFNLVVGQKATENAKLGVSASDQVVVEASGLSNLIDPSSNDMGTVIGPQSVENLPLNNRNFLQLALLSGAAFNNSGAANNSIAQTGHPGLSINVAGNEPDYTMYLLNGLETVGSRAANNSLNISTEAIDQFEVHYGFFMPDLGPNPAVVDTVTKSGTNKYHGEVYEYNRNSYLQARNYFAISAGVPQLPGPYNQNQFGFYFGGPVLHDKLFFFTNYEGYRQILTAVSNAVTPTSAMLGGDFSALSTPIYDPTTFNPVTLQRTQFPGNKIPAARISSSIQTLLGYYAAGPAISTSQGRYYGSPKTTLNSDQFTGRIDYNLGPKHQVFAQGTWLNSPYSNPGLFPGQGAYYPLDTEYVALGWNWTLNSRMVNEFRAGVVRDAVYDEGATVPGLQQKLNITGTEDPNGVPGINISGGYAGFGASTGLLGDIDNIYQIHDSFNWLKGNHQIKFGAIILYSRNVQSSANANARGVFTFNDTYTAQLNGTSAYTVQANTGNAFADFLLGDLSSGQSIGMPKTHFRWTTASPYIEDTWKVSPTLTANVALAWFGSTTPNPVGSDKNLIHSFDFNTGLETFAALGQTNPEVYPMTMTNWAPRVGIAWSPTALKNTTIRAGWGLYYTTQMDVNAQYSVVSEYITVNSSVTNTQPNPTYVLGVNAMPAVTTGQITPTQAANVTGAIQYLGANNRTPYISQWNLDVQHNFGTKYLLDIAYIGNESHHLALNFDPIDCSSVGSYACNNANNPYYPKYPYIQEASSIGYGNYNSLLVKFQRQFADGFSLITNFNYSKALAAAQQGSNGTLNQNRSCIRCDYGLTTSDVPLSLVISAVAELPFGKSKPFLHNVGPVVNEIVGGWSIDAIATMQRGTPFTITAPNRTVWSPANIHADETCNGHKALANKNVRTNGNFWMAPAVASVSPCYADPYLDHPATPGVIAWYGNAGFDDVIGPGLNNWDLGAHKAFAIYRDWKFTLRGEFFNAFNHTQFGNPASGIASNATFGQITSTSHDNRIVQIGGTLNF</sequence>
<evidence type="ECO:0000259" key="2">
    <source>
        <dbReference type="Pfam" id="PF25183"/>
    </source>
</evidence>
<gene>
    <name evidence="3" type="ORF">SAMN05421819_4188</name>
</gene>
<feature type="domain" description="TonB-dependent transporter Oar-like beta-barrel" evidence="2">
    <location>
        <begin position="245"/>
        <end position="1099"/>
    </location>
</feature>
<dbReference type="Gene3D" id="2.60.40.1120">
    <property type="entry name" value="Carboxypeptidase-like, regulatory domain"/>
    <property type="match status" value="1"/>
</dbReference>
<accession>A0A1H6C288</accession>
<evidence type="ECO:0000313" key="4">
    <source>
        <dbReference type="Proteomes" id="UP000236728"/>
    </source>
</evidence>
<reference evidence="3 4" key="1">
    <citation type="submission" date="2016-10" db="EMBL/GenBank/DDBJ databases">
        <authorList>
            <person name="de Groot N.N."/>
        </authorList>
    </citation>
    <scope>NUCLEOTIDE SEQUENCE [LARGE SCALE GENOMIC DNA]</scope>
    <source>
        <strain evidence="3 4">DSM 22489</strain>
    </source>
</reference>
<proteinExistence type="predicted"/>
<protein>
    <submittedName>
        <fullName evidence="3">Carboxypeptidase regulatory-like domain-containing protein</fullName>
    </submittedName>
</protein>
<dbReference type="Proteomes" id="UP000236728">
    <property type="component" value="Unassembled WGS sequence"/>
</dbReference>
<feature type="chain" id="PRO_5009294357" evidence="1">
    <location>
        <begin position="25"/>
        <end position="1106"/>
    </location>
</feature>
<dbReference type="Pfam" id="PF13620">
    <property type="entry name" value="CarboxypepD_reg"/>
    <property type="match status" value="1"/>
</dbReference>
<name>A0A1H6C288_9BACT</name>
<evidence type="ECO:0000256" key="1">
    <source>
        <dbReference type="SAM" id="SignalP"/>
    </source>
</evidence>
<dbReference type="SUPFAM" id="SSF56935">
    <property type="entry name" value="Porins"/>
    <property type="match status" value="1"/>
</dbReference>
<dbReference type="EMBL" id="FNVA01000008">
    <property type="protein sequence ID" value="SEG67084.1"/>
    <property type="molecule type" value="Genomic_DNA"/>
</dbReference>
<evidence type="ECO:0000313" key="3">
    <source>
        <dbReference type="EMBL" id="SEG67084.1"/>
    </source>
</evidence>
<dbReference type="GO" id="GO:0004180">
    <property type="term" value="F:carboxypeptidase activity"/>
    <property type="evidence" value="ECO:0007669"/>
    <property type="project" value="UniProtKB-KW"/>
</dbReference>
<dbReference type="Pfam" id="PF25183">
    <property type="entry name" value="OMP_b-brl_4"/>
    <property type="match status" value="1"/>
</dbReference>
<keyword evidence="1" id="KW-0732">Signal</keyword>
<dbReference type="InterPro" id="IPR057601">
    <property type="entry name" value="Oar-like_b-barrel"/>
</dbReference>
<organism evidence="3 4">
    <name type="scientific">Bryocella elongata</name>
    <dbReference type="NCBI Taxonomy" id="863522"/>
    <lineage>
        <taxon>Bacteria</taxon>
        <taxon>Pseudomonadati</taxon>
        <taxon>Acidobacteriota</taxon>
        <taxon>Terriglobia</taxon>
        <taxon>Terriglobales</taxon>
        <taxon>Acidobacteriaceae</taxon>
        <taxon>Bryocella</taxon>
    </lineage>
</organism>
<keyword evidence="4" id="KW-1185">Reference proteome</keyword>
<dbReference type="RefSeq" id="WP_103935024.1">
    <property type="nucleotide sequence ID" value="NZ_FNVA01000008.1"/>
</dbReference>
<dbReference type="SUPFAM" id="SSF49452">
    <property type="entry name" value="Starch-binding domain-like"/>
    <property type="match status" value="1"/>
</dbReference>
<dbReference type="AlphaFoldDB" id="A0A1H6C288"/>
<dbReference type="OrthoDB" id="97893at2"/>